<dbReference type="EMBL" id="CP014223">
    <property type="protein sequence ID" value="AMJ40033.1"/>
    <property type="molecule type" value="Genomic_DNA"/>
</dbReference>
<dbReference type="Gene3D" id="1.10.150.130">
    <property type="match status" value="1"/>
</dbReference>
<dbReference type="InterPro" id="IPR050090">
    <property type="entry name" value="Tyrosine_recombinase_XerCD"/>
</dbReference>
<dbReference type="PANTHER" id="PTHR30349">
    <property type="entry name" value="PHAGE INTEGRASE-RELATED"/>
    <property type="match status" value="1"/>
</dbReference>
<reference evidence="13" key="3">
    <citation type="submission" date="2016-11" db="EMBL/GenBank/DDBJ databases">
        <authorList>
            <person name="Varghese N."/>
            <person name="Submissions S."/>
        </authorList>
    </citation>
    <scope>NUCLEOTIDE SEQUENCE</scope>
    <source>
        <strain evidence="13">DSM 1682</strain>
    </source>
</reference>
<keyword evidence="5" id="KW-0229">DNA integration</keyword>
<dbReference type="InterPro" id="IPR044068">
    <property type="entry name" value="CB"/>
</dbReference>
<dbReference type="InterPro" id="IPR010998">
    <property type="entry name" value="Integrase_recombinase_N"/>
</dbReference>
<dbReference type="InterPro" id="IPR013762">
    <property type="entry name" value="Integrase-like_cat_sf"/>
</dbReference>
<accession>A0A120MK35</accession>
<evidence type="ECO:0000259" key="11">
    <source>
        <dbReference type="PROSITE" id="PS51900"/>
    </source>
</evidence>
<dbReference type="GO" id="GO:0005737">
    <property type="term" value="C:cytoplasm"/>
    <property type="evidence" value="ECO:0007669"/>
    <property type="project" value="UniProtKB-SubCell"/>
</dbReference>
<evidence type="ECO:0000256" key="8">
    <source>
        <dbReference type="ARBA" id="ARBA00023306"/>
    </source>
</evidence>
<dbReference type="EMBL" id="FQUA01000007">
    <property type="protein sequence ID" value="SHE79118.1"/>
    <property type="molecule type" value="Genomic_DNA"/>
</dbReference>
<reference evidence="12 14" key="1">
    <citation type="journal article" date="2016" name="Genome Announc.">
        <title>Complete Genome Sequence of the Amino Acid-Fermenting Clostridium propionicum X2 (DSM 1682).</title>
        <authorList>
            <person name="Poehlein A."/>
            <person name="Schlien K."/>
            <person name="Chowdhury N.P."/>
            <person name="Gottschalk G."/>
            <person name="Buckel W."/>
            <person name="Daniel R."/>
        </authorList>
    </citation>
    <scope>NUCLEOTIDE SEQUENCE [LARGE SCALE GENOMIC DNA]</scope>
    <source>
        <strain evidence="12 14">X2</strain>
    </source>
</reference>
<keyword evidence="2" id="KW-0963">Cytoplasm</keyword>
<comment type="subcellular location">
    <subcellularLocation>
        <location evidence="1">Cytoplasm</location>
    </subcellularLocation>
</comment>
<evidence type="ECO:0000256" key="3">
    <source>
        <dbReference type="ARBA" id="ARBA00022618"/>
    </source>
</evidence>
<evidence type="ECO:0000256" key="7">
    <source>
        <dbReference type="ARBA" id="ARBA00023172"/>
    </source>
</evidence>
<feature type="domain" description="Core-binding (CB)" evidence="11">
    <location>
        <begin position="21"/>
        <end position="131"/>
    </location>
</feature>
<dbReference type="Proteomes" id="UP000068026">
    <property type="component" value="Chromosome"/>
</dbReference>
<dbReference type="GO" id="GO:0003677">
    <property type="term" value="F:DNA binding"/>
    <property type="evidence" value="ECO:0007669"/>
    <property type="project" value="UniProtKB-UniRule"/>
</dbReference>
<evidence type="ECO:0000313" key="15">
    <source>
        <dbReference type="Proteomes" id="UP000184204"/>
    </source>
</evidence>
<keyword evidence="7" id="KW-0233">DNA recombination</keyword>
<sequence>MSTYHENLKNIETIRLREIQKELPSFLAEFFRGIAQTTSTKTRLGYAYDLRIFFRYLFEEHRTLGGIEPTRLTVESLNEITSDDIDCFMEYLSYYIRPDYENPENGAELHNDEKGKSRKLAAIRSMFKFFYKKKKVAANPATIVETPKIHDKQIVRLDVNEMADFLDAVESGGKLSDHQKVYHERTKKRDLAITTLLLGTGMRVSECVGINIKDIDFKNYAIKIIRKGGNEVFLYFGDEVQTALQEYLEERKNAITKEENEDALFLSSQGKRITVRAVQNLVKKYALGVTMKKISPHKLRSTFGTNLYQETGDIYLVADTLGHADVNTTKKHYAEIEDQRRRKAASFIKLRKD</sequence>
<dbReference type="OrthoDB" id="283809at2"/>
<keyword evidence="14" id="KW-1185">Reference proteome</keyword>
<keyword evidence="8" id="KW-0131">Cell cycle</keyword>
<evidence type="ECO:0000313" key="13">
    <source>
        <dbReference type="EMBL" id="SHE79118.1"/>
    </source>
</evidence>
<evidence type="ECO:0000256" key="5">
    <source>
        <dbReference type="ARBA" id="ARBA00022908"/>
    </source>
</evidence>
<dbReference type="GO" id="GO:0051301">
    <property type="term" value="P:cell division"/>
    <property type="evidence" value="ECO:0007669"/>
    <property type="project" value="UniProtKB-KW"/>
</dbReference>
<dbReference type="RefSeq" id="WP_066047330.1">
    <property type="nucleotide sequence ID" value="NZ_CP014223.1"/>
</dbReference>
<evidence type="ECO:0000256" key="9">
    <source>
        <dbReference type="PROSITE-ProRule" id="PRU01248"/>
    </source>
</evidence>
<dbReference type="Pfam" id="PF00589">
    <property type="entry name" value="Phage_integrase"/>
    <property type="match status" value="1"/>
</dbReference>
<dbReference type="GO" id="GO:0006310">
    <property type="term" value="P:DNA recombination"/>
    <property type="evidence" value="ECO:0007669"/>
    <property type="project" value="UniProtKB-KW"/>
</dbReference>
<dbReference type="InterPro" id="IPR011010">
    <property type="entry name" value="DNA_brk_join_enz"/>
</dbReference>
<dbReference type="SUPFAM" id="SSF56349">
    <property type="entry name" value="DNA breaking-rejoining enzymes"/>
    <property type="match status" value="1"/>
</dbReference>
<proteinExistence type="predicted"/>
<evidence type="ECO:0000259" key="10">
    <source>
        <dbReference type="PROSITE" id="PS51898"/>
    </source>
</evidence>
<evidence type="ECO:0000256" key="6">
    <source>
        <dbReference type="ARBA" id="ARBA00023125"/>
    </source>
</evidence>
<dbReference type="PROSITE" id="PS51898">
    <property type="entry name" value="TYR_RECOMBINASE"/>
    <property type="match status" value="1"/>
</dbReference>
<dbReference type="GO" id="GO:0015074">
    <property type="term" value="P:DNA integration"/>
    <property type="evidence" value="ECO:0007669"/>
    <property type="project" value="UniProtKB-KW"/>
</dbReference>
<evidence type="ECO:0000313" key="12">
    <source>
        <dbReference type="EMBL" id="AMJ40033.1"/>
    </source>
</evidence>
<dbReference type="AlphaFoldDB" id="A0A120MK35"/>
<evidence type="ECO:0000256" key="2">
    <source>
        <dbReference type="ARBA" id="ARBA00022490"/>
    </source>
</evidence>
<evidence type="ECO:0000256" key="1">
    <source>
        <dbReference type="ARBA" id="ARBA00004496"/>
    </source>
</evidence>
<reference evidence="14" key="2">
    <citation type="submission" date="2016-01" db="EMBL/GenBank/DDBJ databases">
        <authorList>
            <person name="Poehlein A."/>
            <person name="Schlien K."/>
            <person name="Gottschalk G."/>
            <person name="Buckel W."/>
            <person name="Daniel R."/>
        </authorList>
    </citation>
    <scope>NUCLEOTIDE SEQUENCE [LARGE SCALE GENOMIC DNA]</scope>
    <source>
        <strain evidence="14">X2</strain>
    </source>
</reference>
<protein>
    <submittedName>
        <fullName evidence="13">Site-specific recombinase XerD</fullName>
    </submittedName>
    <submittedName>
        <fullName evidence="12">Tyrosine recombinase XerD</fullName>
    </submittedName>
</protein>
<feature type="domain" description="Tyr recombinase" evidence="10">
    <location>
        <begin position="152"/>
        <end position="346"/>
    </location>
</feature>
<name>A0A120MK35_ANAPI</name>
<dbReference type="PROSITE" id="PS51900">
    <property type="entry name" value="CB"/>
    <property type="match status" value="1"/>
</dbReference>
<organism evidence="13 15">
    <name type="scientific">Anaerotignum propionicum DSM 1682</name>
    <dbReference type="NCBI Taxonomy" id="991789"/>
    <lineage>
        <taxon>Bacteria</taxon>
        <taxon>Bacillati</taxon>
        <taxon>Bacillota</taxon>
        <taxon>Clostridia</taxon>
        <taxon>Lachnospirales</taxon>
        <taxon>Anaerotignaceae</taxon>
        <taxon>Anaerotignum</taxon>
    </lineage>
</organism>
<reference evidence="15" key="4">
    <citation type="submission" date="2016-11" db="EMBL/GenBank/DDBJ databases">
        <authorList>
            <person name="Jaros S."/>
            <person name="Januszkiewicz K."/>
            <person name="Wedrychowicz H."/>
        </authorList>
    </citation>
    <scope>NUCLEOTIDE SEQUENCE [LARGE SCALE GENOMIC DNA]</scope>
    <source>
        <strain evidence="15">DSM 1682</strain>
    </source>
</reference>
<dbReference type="GO" id="GO:0007059">
    <property type="term" value="P:chromosome segregation"/>
    <property type="evidence" value="ECO:0007669"/>
    <property type="project" value="UniProtKB-KW"/>
</dbReference>
<evidence type="ECO:0000256" key="4">
    <source>
        <dbReference type="ARBA" id="ARBA00022829"/>
    </source>
</evidence>
<dbReference type="Proteomes" id="UP000184204">
    <property type="component" value="Unassembled WGS sequence"/>
</dbReference>
<dbReference type="InterPro" id="IPR002104">
    <property type="entry name" value="Integrase_catalytic"/>
</dbReference>
<dbReference type="PANTHER" id="PTHR30349:SF77">
    <property type="entry name" value="TYROSINE RECOMBINASE XERC"/>
    <property type="match status" value="1"/>
</dbReference>
<dbReference type="KEGG" id="cpro:CPRO_04240"/>
<keyword evidence="3" id="KW-0132">Cell division</keyword>
<keyword evidence="6 9" id="KW-0238">DNA-binding</keyword>
<evidence type="ECO:0000313" key="14">
    <source>
        <dbReference type="Proteomes" id="UP000068026"/>
    </source>
</evidence>
<keyword evidence="4" id="KW-0159">Chromosome partition</keyword>
<dbReference type="Gene3D" id="1.10.443.10">
    <property type="entry name" value="Intergrase catalytic core"/>
    <property type="match status" value="1"/>
</dbReference>
<gene>
    <name evidence="12" type="primary">xerD_2</name>
    <name evidence="12" type="ORF">CPRO_04240</name>
    <name evidence="13" type="ORF">SAMN02745151_01808</name>
</gene>